<name>A0A1L3ZV17_9SPHN</name>
<evidence type="ECO:0000313" key="2">
    <source>
        <dbReference type="Proteomes" id="UP000182063"/>
    </source>
</evidence>
<evidence type="ECO:0000313" key="1">
    <source>
        <dbReference type="EMBL" id="API59440.1"/>
    </source>
</evidence>
<sequence length="65" mass="7355">MTLYSIYQRDPITGHMNIVAQIECASDLEATRDGRRYSEMADTMVCLDGQVVAHLRRRPSLKLAS</sequence>
<gene>
    <name evidence="1" type="ORF">BSL82_09050</name>
</gene>
<dbReference type="RefSeq" id="WP_072597004.1">
    <property type="nucleotide sequence ID" value="NZ_CP018221.1"/>
</dbReference>
<dbReference type="AlphaFoldDB" id="A0A1L3ZV17"/>
<organism evidence="1 2">
    <name type="scientific">Tardibacter chloracetimidivorans</name>
    <dbReference type="NCBI Taxonomy" id="1921510"/>
    <lineage>
        <taxon>Bacteria</taxon>
        <taxon>Pseudomonadati</taxon>
        <taxon>Pseudomonadota</taxon>
        <taxon>Alphaproteobacteria</taxon>
        <taxon>Sphingomonadales</taxon>
        <taxon>Sphingomonadaceae</taxon>
        <taxon>Tardibacter</taxon>
    </lineage>
</organism>
<dbReference type="STRING" id="1921510.BSL82_09050"/>
<dbReference type="KEGG" id="sphj:BSL82_09050"/>
<protein>
    <submittedName>
        <fullName evidence="1">Uncharacterized protein</fullName>
    </submittedName>
</protein>
<dbReference type="Proteomes" id="UP000182063">
    <property type="component" value="Chromosome"/>
</dbReference>
<proteinExistence type="predicted"/>
<reference evidence="2" key="1">
    <citation type="submission" date="2016-11" db="EMBL/GenBank/DDBJ databases">
        <title>Complete Genome Sequence of alachlor-degrading Sphingomonas sp. strain JJ-A5.</title>
        <authorList>
            <person name="Lee H."/>
            <person name="Ka J.-O."/>
        </authorList>
    </citation>
    <scope>NUCLEOTIDE SEQUENCE [LARGE SCALE GENOMIC DNA]</scope>
    <source>
        <strain evidence="2">JJ-A5</strain>
    </source>
</reference>
<dbReference type="EMBL" id="CP018221">
    <property type="protein sequence ID" value="API59440.1"/>
    <property type="molecule type" value="Genomic_DNA"/>
</dbReference>
<accession>A0A1L3ZV17</accession>
<keyword evidence="2" id="KW-1185">Reference proteome</keyword>